<gene>
    <name evidence="2" type="ORF">Bccel_5464</name>
</gene>
<organism evidence="2 3">
    <name type="scientific">Pseudobacteroides cellulosolvens ATCC 35603 = DSM 2933</name>
    <dbReference type="NCBI Taxonomy" id="398512"/>
    <lineage>
        <taxon>Bacteria</taxon>
        <taxon>Bacillati</taxon>
        <taxon>Bacillota</taxon>
        <taxon>Clostridia</taxon>
        <taxon>Eubacteriales</taxon>
        <taxon>Oscillospiraceae</taxon>
        <taxon>Pseudobacteroides</taxon>
    </lineage>
</organism>
<protein>
    <submittedName>
        <fullName evidence="2">Uncharacterized protein</fullName>
    </submittedName>
</protein>
<name>A0A0L6JXL7_9FIRM</name>
<evidence type="ECO:0000313" key="2">
    <source>
        <dbReference type="EMBL" id="KNY30187.1"/>
    </source>
</evidence>
<accession>A0A0L6JXL7</accession>
<dbReference type="STRING" id="398512.Bccel_5464"/>
<sequence length="56" mass="6472">MELTIFFENVIKIFIILGINTALYFVPIKEQIKGGVFSIVMSTVALQSNMEQNQYW</sequence>
<keyword evidence="1" id="KW-0472">Membrane</keyword>
<feature type="transmembrane region" description="Helical" evidence="1">
    <location>
        <begin position="6"/>
        <end position="26"/>
    </location>
</feature>
<dbReference type="Proteomes" id="UP000036923">
    <property type="component" value="Unassembled WGS sequence"/>
</dbReference>
<keyword evidence="1" id="KW-0812">Transmembrane</keyword>
<keyword evidence="3" id="KW-1185">Reference proteome</keyword>
<dbReference type="RefSeq" id="WP_160317762.1">
    <property type="nucleotide sequence ID" value="NZ_LGTC01000001.1"/>
</dbReference>
<proteinExistence type="predicted"/>
<evidence type="ECO:0000256" key="1">
    <source>
        <dbReference type="SAM" id="Phobius"/>
    </source>
</evidence>
<dbReference type="AlphaFoldDB" id="A0A0L6JXL7"/>
<keyword evidence="1" id="KW-1133">Transmembrane helix</keyword>
<reference evidence="3" key="1">
    <citation type="submission" date="2015-07" db="EMBL/GenBank/DDBJ databases">
        <title>Near-Complete Genome Sequence of the Cellulolytic Bacterium Bacteroides (Pseudobacteroides) cellulosolvens ATCC 35603.</title>
        <authorList>
            <person name="Dassa B."/>
            <person name="Utturkar S.M."/>
            <person name="Klingeman D.M."/>
            <person name="Hurt R.A."/>
            <person name="Keller M."/>
            <person name="Xu J."/>
            <person name="Reddy Y.H.K."/>
            <person name="Borovok I."/>
            <person name="Grinberg I.R."/>
            <person name="Lamed R."/>
            <person name="Zhivin O."/>
            <person name="Bayer E.A."/>
            <person name="Brown S.D."/>
        </authorList>
    </citation>
    <scope>NUCLEOTIDE SEQUENCE [LARGE SCALE GENOMIC DNA]</scope>
    <source>
        <strain evidence="3">DSM 2933</strain>
    </source>
</reference>
<evidence type="ECO:0000313" key="3">
    <source>
        <dbReference type="Proteomes" id="UP000036923"/>
    </source>
</evidence>
<dbReference type="EMBL" id="LGTC01000001">
    <property type="protein sequence ID" value="KNY30187.1"/>
    <property type="molecule type" value="Genomic_DNA"/>
</dbReference>
<comment type="caution">
    <text evidence="2">The sequence shown here is derived from an EMBL/GenBank/DDBJ whole genome shotgun (WGS) entry which is preliminary data.</text>
</comment>